<feature type="region of interest" description="Disordered" evidence="1">
    <location>
        <begin position="360"/>
        <end position="419"/>
    </location>
</feature>
<dbReference type="AlphaFoldDB" id="A0A445B3J4"/>
<reference evidence="2 3" key="1">
    <citation type="submission" date="2019-01" db="EMBL/GenBank/DDBJ databases">
        <title>Sequencing of cultivated peanut Arachis hypogaea provides insights into genome evolution and oil improvement.</title>
        <authorList>
            <person name="Chen X."/>
        </authorList>
    </citation>
    <scope>NUCLEOTIDE SEQUENCE [LARGE SCALE GENOMIC DNA]</scope>
    <source>
        <strain evidence="3">cv. Fuhuasheng</strain>
        <tissue evidence="2">Leaves</tissue>
    </source>
</reference>
<sequence>MACSSSHATTQDKGKGHAVAPPSPPALHILNQVNDEVIDDLHLQINNTRILIHFTIGADTHCFLGPIESLERANKKFSFFPSAEGEDLLINQAFNNSHFINQKSFRNNLKINPRGFDFTARYQRLEPTKSAAWGALGIQELLRLSHFSLTTYLWMIGAVTCFWNRTTNNFHLSCGMIGMSLLDVAAITGLPINPLDCTLDMQPKHHYNDILTNSYSDSLPITWVQKLVLPSSSEGSDESEPTNKDVHTASSQSEDTADSDPDSQLIRQPKPALPFTAAHSITSLVIPYQPILQQHHDQGNSSSHDSIQATGSTQSLDAIFPPSHVTSMVDLTKDPPQHSPTQALILESTSPNNQAAPFAENQVAPDSDSPSRNVETSNSDSSRSRVLETPRKLPSPPNRVDFQTPLGPRPETSSASTTPASATLANLISVLNQVIQENKVPVPVPTLSRPATSRPSFKLNTNTREQLRSLIKLLDHPLTTWVNDIILNQLLADLLNSSFELPANTPNSASIQGFKQLLNESIASQFQLQKTETKETNISKLI</sequence>
<organism evidence="2 3">
    <name type="scientific">Arachis hypogaea</name>
    <name type="common">Peanut</name>
    <dbReference type="NCBI Taxonomy" id="3818"/>
    <lineage>
        <taxon>Eukaryota</taxon>
        <taxon>Viridiplantae</taxon>
        <taxon>Streptophyta</taxon>
        <taxon>Embryophyta</taxon>
        <taxon>Tracheophyta</taxon>
        <taxon>Spermatophyta</taxon>
        <taxon>Magnoliopsida</taxon>
        <taxon>eudicotyledons</taxon>
        <taxon>Gunneridae</taxon>
        <taxon>Pentapetalae</taxon>
        <taxon>rosids</taxon>
        <taxon>fabids</taxon>
        <taxon>Fabales</taxon>
        <taxon>Fabaceae</taxon>
        <taxon>Papilionoideae</taxon>
        <taxon>50 kb inversion clade</taxon>
        <taxon>dalbergioids sensu lato</taxon>
        <taxon>Dalbergieae</taxon>
        <taxon>Pterocarpus clade</taxon>
        <taxon>Arachis</taxon>
    </lineage>
</organism>
<comment type="caution">
    <text evidence="2">The sequence shown here is derived from an EMBL/GenBank/DDBJ whole genome shotgun (WGS) entry which is preliminary data.</text>
</comment>
<protein>
    <recommendedName>
        <fullName evidence="4">Aminotransferase-like plant mobile domain-containing protein</fullName>
    </recommendedName>
</protein>
<evidence type="ECO:0000256" key="1">
    <source>
        <dbReference type="SAM" id="MobiDB-lite"/>
    </source>
</evidence>
<feature type="compositionally biased region" description="Polar residues" evidence="1">
    <location>
        <begin position="368"/>
        <end position="381"/>
    </location>
</feature>
<name>A0A445B3J4_ARAHY</name>
<accession>A0A445B3J4</accession>
<proteinExistence type="predicted"/>
<keyword evidence="3" id="KW-1185">Reference proteome</keyword>
<feature type="compositionally biased region" description="Basic and acidic residues" evidence="1">
    <location>
        <begin position="382"/>
        <end position="391"/>
    </location>
</feature>
<gene>
    <name evidence="2" type="ORF">Ahy_A10g047813</name>
</gene>
<feature type="region of interest" description="Disordered" evidence="1">
    <location>
        <begin position="232"/>
        <end position="268"/>
    </location>
</feature>
<evidence type="ECO:0008006" key="4">
    <source>
        <dbReference type="Google" id="ProtNLM"/>
    </source>
</evidence>
<dbReference type="EMBL" id="SDMP01000010">
    <property type="protein sequence ID" value="RYR33253.1"/>
    <property type="molecule type" value="Genomic_DNA"/>
</dbReference>
<dbReference type="Proteomes" id="UP000289738">
    <property type="component" value="Chromosome A10"/>
</dbReference>
<feature type="region of interest" description="Disordered" evidence="1">
    <location>
        <begin position="1"/>
        <end position="23"/>
    </location>
</feature>
<evidence type="ECO:0000313" key="2">
    <source>
        <dbReference type="EMBL" id="RYR33253.1"/>
    </source>
</evidence>
<evidence type="ECO:0000313" key="3">
    <source>
        <dbReference type="Proteomes" id="UP000289738"/>
    </source>
</evidence>